<evidence type="ECO:0000313" key="3">
    <source>
        <dbReference type="EMBL" id="KAL0632629.1"/>
    </source>
</evidence>
<comment type="caution">
    <text evidence="3">The sequence shown here is derived from an EMBL/GenBank/DDBJ whole genome shotgun (WGS) entry which is preliminary data.</text>
</comment>
<evidence type="ECO:0000313" key="4">
    <source>
        <dbReference type="Proteomes" id="UP001447188"/>
    </source>
</evidence>
<keyword evidence="2" id="KW-0067">ATP-binding</keyword>
<sequence>MDNKTLPKAPTEITLETDGERLWGYQIPAGAKRYGWFKLLLDRKSDKTRYDDPNLADAIDTKNPNSLFALPPYKGARGVALEYLRLLYKHVMERLQERVPLTFDSTPIQFVITTPAIWSHEAQSVTYDIAKEAGFASRAGDKIAMVAEPEAAASYCLRELQERHQDSEHELKVGDRILICDAGGGTVDLVTYTVSQTSPSLRVKEATVGAGGKCGSTAIDRAFLIWLESRMGKPFKKWSVKKTGRGSTLMTNFEAAKKDFGTSSHGQSWRIPLGNVHPNPKMGIEDGEIIITDKDMAEIFDPVVKPIIELVTEQIRGASDTDHRVSKIMLVGGFGESQYLRKRLKEWCESQSSPVHLISPKYPWAAVARGAVVHGVESIVDTRRLKQHYGVLLATPFDPDVYDESTVRFDPFTMLLIADDHVEWFASMGQEAENGHHFPISCLWRFPEWGQRTTTFDLVGSFLDEAPLSAKRGKVHPVGQVKANLSTVPDSAFHTFATTCRGDILAANVTVDMLFASADIRFEVMFEGESCGNTQIEY</sequence>
<proteinExistence type="predicted"/>
<name>A0ABR3G9L3_9PEZI</name>
<evidence type="ECO:0000256" key="2">
    <source>
        <dbReference type="ARBA" id="ARBA00022840"/>
    </source>
</evidence>
<dbReference type="PANTHER" id="PTHR14187:SF5">
    <property type="entry name" value="HEAT SHOCK 70 KDA PROTEIN 12A"/>
    <property type="match status" value="1"/>
</dbReference>
<dbReference type="PANTHER" id="PTHR14187">
    <property type="entry name" value="ALPHA KINASE/ELONGATION FACTOR 2 KINASE"/>
    <property type="match status" value="1"/>
</dbReference>
<evidence type="ECO:0008006" key="5">
    <source>
        <dbReference type="Google" id="ProtNLM"/>
    </source>
</evidence>
<gene>
    <name evidence="3" type="ORF">Q9L58_008477</name>
</gene>
<keyword evidence="1" id="KW-0547">Nucleotide-binding</keyword>
<dbReference type="Gene3D" id="3.90.640.10">
    <property type="entry name" value="Actin, Chain A, domain 4"/>
    <property type="match status" value="1"/>
</dbReference>
<dbReference type="Proteomes" id="UP001447188">
    <property type="component" value="Unassembled WGS sequence"/>
</dbReference>
<dbReference type="EMBL" id="JBBBZM010000159">
    <property type="protein sequence ID" value="KAL0632629.1"/>
    <property type="molecule type" value="Genomic_DNA"/>
</dbReference>
<organism evidence="3 4">
    <name type="scientific">Discina gigas</name>
    <dbReference type="NCBI Taxonomy" id="1032678"/>
    <lineage>
        <taxon>Eukaryota</taxon>
        <taxon>Fungi</taxon>
        <taxon>Dikarya</taxon>
        <taxon>Ascomycota</taxon>
        <taxon>Pezizomycotina</taxon>
        <taxon>Pezizomycetes</taxon>
        <taxon>Pezizales</taxon>
        <taxon>Discinaceae</taxon>
        <taxon>Discina</taxon>
    </lineage>
</organism>
<dbReference type="Gene3D" id="3.30.420.40">
    <property type="match status" value="2"/>
</dbReference>
<evidence type="ECO:0000256" key="1">
    <source>
        <dbReference type="ARBA" id="ARBA00022741"/>
    </source>
</evidence>
<dbReference type="SUPFAM" id="SSF53067">
    <property type="entry name" value="Actin-like ATPase domain"/>
    <property type="match status" value="2"/>
</dbReference>
<protein>
    <recommendedName>
        <fullName evidence="5">Actin-like ATPase domain-containing protein</fullName>
    </recommendedName>
</protein>
<dbReference type="CDD" id="cd10170">
    <property type="entry name" value="ASKHA_NBD_HSP70"/>
    <property type="match status" value="1"/>
</dbReference>
<reference evidence="3 4" key="1">
    <citation type="submission" date="2024-02" db="EMBL/GenBank/DDBJ databases">
        <title>Discinaceae phylogenomics.</title>
        <authorList>
            <person name="Dirks A.C."/>
            <person name="James T.Y."/>
        </authorList>
    </citation>
    <scope>NUCLEOTIDE SEQUENCE [LARGE SCALE GENOMIC DNA]</scope>
    <source>
        <strain evidence="3 4">ACD0624</strain>
    </source>
</reference>
<dbReference type="InterPro" id="IPR013126">
    <property type="entry name" value="Hsp_70_fam"/>
</dbReference>
<dbReference type="Pfam" id="PF00012">
    <property type="entry name" value="HSP70"/>
    <property type="match status" value="1"/>
</dbReference>
<accession>A0ABR3G9L3</accession>
<keyword evidence="4" id="KW-1185">Reference proteome</keyword>
<dbReference type="InterPro" id="IPR043129">
    <property type="entry name" value="ATPase_NBD"/>
</dbReference>